<evidence type="ECO:0000256" key="2">
    <source>
        <dbReference type="ARBA" id="ARBA00001961"/>
    </source>
</evidence>
<evidence type="ECO:0000256" key="5">
    <source>
        <dbReference type="ARBA" id="ARBA00022964"/>
    </source>
</evidence>
<accession>A0ABY5HIY3</accession>
<evidence type="ECO:0000313" key="10">
    <source>
        <dbReference type="EMBL" id="UTW10941.1"/>
    </source>
</evidence>
<dbReference type="CDD" id="cd00250">
    <property type="entry name" value="CAS_like"/>
    <property type="match status" value="1"/>
</dbReference>
<dbReference type="PANTHER" id="PTHR10696">
    <property type="entry name" value="GAMMA-BUTYROBETAINE HYDROXYLASE-RELATED"/>
    <property type="match status" value="1"/>
</dbReference>
<evidence type="ECO:0000313" key="11">
    <source>
        <dbReference type="Proteomes" id="UP001058461"/>
    </source>
</evidence>
<evidence type="ECO:0000259" key="8">
    <source>
        <dbReference type="Pfam" id="PF02668"/>
    </source>
</evidence>
<dbReference type="InterPro" id="IPR003819">
    <property type="entry name" value="TauD/TfdA-like"/>
</dbReference>
<keyword evidence="11" id="KW-1185">Reference proteome</keyword>
<dbReference type="NCBIfam" id="TIGR02409">
    <property type="entry name" value="carnitine_bodg"/>
    <property type="match status" value="1"/>
</dbReference>
<feature type="domain" description="Gamma-butyrobetaine hydroxylase-like N-terminal" evidence="9">
    <location>
        <begin position="26"/>
        <end position="72"/>
    </location>
</feature>
<keyword evidence="5 10" id="KW-0223">Dioxygenase</keyword>
<dbReference type="Pfam" id="PF06155">
    <property type="entry name" value="GBBH-like_N"/>
    <property type="match status" value="1"/>
</dbReference>
<keyword evidence="4" id="KW-0479">Metal-binding</keyword>
<reference evidence="10" key="1">
    <citation type="submission" date="2021-04" db="EMBL/GenBank/DDBJ databases">
        <title>Oceanospirillales bacteria with DddD are important DMSP degraders in coastal seawater.</title>
        <authorList>
            <person name="Liu J."/>
        </authorList>
    </citation>
    <scope>NUCLEOTIDE SEQUENCE</scope>
    <source>
        <strain evidence="10">D13-1</strain>
    </source>
</reference>
<sequence>MIDNTAAFETAGYSSYPVTHRPLRIEPGEDSLRLAWEDGRESEFHYLWLRDNCPCPQCVSSLTREQLFEICDVALSIRPETARLSDGYLEIQWQGDGHSSRFHPGWLRAHCYSEQARAARHWQPEIWDKAAIEARLPSFDYSDMMQDDTVLLRWLRQLRDSGISLLRNTDTTPGTLKQVAERISFIRETNFGTLFDVRSKPDANTAAYTTLRLPLHTDLPTRELQPGLQFLHCLENDASGGESMLVDGFRIAEHMRQEYPDDFEALSTLPMDFYNKDRNSDYRFRGPALVLDGQGTVIEVRFANFLRGPLDIPADQVVRHYRAYSTFIRLTREARFQFEYRLVPGDLLVFDNRRVLHARRAFDLQQGQRHLQGCYVDRDELLSRIRVLERSL</sequence>
<dbReference type="PANTHER" id="PTHR10696:SF25">
    <property type="entry name" value="OXIDOREDUCTASE AIM17-RELATED"/>
    <property type="match status" value="1"/>
</dbReference>
<dbReference type="Proteomes" id="UP001058461">
    <property type="component" value="Chromosome"/>
</dbReference>
<dbReference type="Gene3D" id="3.60.130.10">
    <property type="entry name" value="Clavaminate synthase-like"/>
    <property type="match status" value="1"/>
</dbReference>
<dbReference type="InterPro" id="IPR038492">
    <property type="entry name" value="GBBH-like_N_sf"/>
</dbReference>
<evidence type="ECO:0000256" key="1">
    <source>
        <dbReference type="ARBA" id="ARBA00001954"/>
    </source>
</evidence>
<dbReference type="Gene3D" id="3.30.2020.30">
    <property type="match status" value="1"/>
</dbReference>
<comment type="cofactor">
    <cofactor evidence="2">
        <name>L-ascorbate</name>
        <dbReference type="ChEBI" id="CHEBI:38290"/>
    </cofactor>
</comment>
<protein>
    <submittedName>
        <fullName evidence="10">Gamma-butyrobetaine dioxygenase</fullName>
        <ecNumber evidence="10">1.14.11.1</ecNumber>
    </submittedName>
</protein>
<organism evidence="10 11">
    <name type="scientific">Marinobacterium rhizophilum</name>
    <dbReference type="NCBI Taxonomy" id="420402"/>
    <lineage>
        <taxon>Bacteria</taxon>
        <taxon>Pseudomonadati</taxon>
        <taxon>Pseudomonadota</taxon>
        <taxon>Gammaproteobacteria</taxon>
        <taxon>Oceanospirillales</taxon>
        <taxon>Oceanospirillaceae</taxon>
        <taxon>Marinobacterium</taxon>
    </lineage>
</organism>
<dbReference type="InterPro" id="IPR012775">
    <property type="entry name" value="GBBH-like"/>
</dbReference>
<comment type="similarity">
    <text evidence="3">Belongs to the gamma-BBH/TMLD family.</text>
</comment>
<evidence type="ECO:0000256" key="4">
    <source>
        <dbReference type="ARBA" id="ARBA00022723"/>
    </source>
</evidence>
<feature type="domain" description="TauD/TfdA-like" evidence="8">
    <location>
        <begin position="132"/>
        <end position="375"/>
    </location>
</feature>
<dbReference type="EC" id="1.14.11.1" evidence="10"/>
<dbReference type="InterPro" id="IPR010376">
    <property type="entry name" value="GBBH-like_N"/>
</dbReference>
<gene>
    <name evidence="10" type="ORF">KDW95_16910</name>
</gene>
<dbReference type="SUPFAM" id="SSF51197">
    <property type="entry name" value="Clavaminate synthase-like"/>
    <property type="match status" value="1"/>
</dbReference>
<keyword evidence="6 10" id="KW-0560">Oxidoreductase</keyword>
<dbReference type="GO" id="GO:0008336">
    <property type="term" value="F:gamma-butyrobetaine dioxygenase activity"/>
    <property type="evidence" value="ECO:0007669"/>
    <property type="project" value="UniProtKB-EC"/>
</dbReference>
<proteinExistence type="inferred from homology"/>
<keyword evidence="7" id="KW-0408">Iron</keyword>
<dbReference type="InterPro" id="IPR042098">
    <property type="entry name" value="TauD-like_sf"/>
</dbReference>
<evidence type="ECO:0000259" key="9">
    <source>
        <dbReference type="Pfam" id="PF06155"/>
    </source>
</evidence>
<dbReference type="InterPro" id="IPR050411">
    <property type="entry name" value="AlphaKG_dependent_hydroxylases"/>
</dbReference>
<comment type="cofactor">
    <cofactor evidence="1">
        <name>Fe(2+)</name>
        <dbReference type="ChEBI" id="CHEBI:29033"/>
    </cofactor>
</comment>
<evidence type="ECO:0000256" key="6">
    <source>
        <dbReference type="ARBA" id="ARBA00023002"/>
    </source>
</evidence>
<name>A0ABY5HIY3_9GAMM</name>
<evidence type="ECO:0000256" key="7">
    <source>
        <dbReference type="ARBA" id="ARBA00023004"/>
    </source>
</evidence>
<dbReference type="RefSeq" id="WP_255852994.1">
    <property type="nucleotide sequence ID" value="NZ_CP073347.1"/>
</dbReference>
<dbReference type="EMBL" id="CP073347">
    <property type="protein sequence ID" value="UTW10941.1"/>
    <property type="molecule type" value="Genomic_DNA"/>
</dbReference>
<dbReference type="Pfam" id="PF02668">
    <property type="entry name" value="TauD"/>
    <property type="match status" value="1"/>
</dbReference>
<evidence type="ECO:0000256" key="3">
    <source>
        <dbReference type="ARBA" id="ARBA00008654"/>
    </source>
</evidence>